<proteinExistence type="inferred from homology"/>
<keyword evidence="8" id="KW-1185">Reference proteome</keyword>
<comment type="similarity">
    <text evidence="1">Belongs to the peptidase C48 family.</text>
</comment>
<gene>
    <name evidence="7" type="ORF">CYCCA115_LOCUS17143</name>
</gene>
<keyword evidence="3" id="KW-0378">Hydrolase</keyword>
<feature type="non-terminal residue" evidence="7">
    <location>
        <position position="1"/>
    </location>
</feature>
<name>A0AAD2G000_9STRA</name>
<feature type="compositionally biased region" description="Polar residues" evidence="5">
    <location>
        <begin position="430"/>
        <end position="444"/>
    </location>
</feature>
<dbReference type="Proteomes" id="UP001295423">
    <property type="component" value="Unassembled WGS sequence"/>
</dbReference>
<accession>A0AAD2G000</accession>
<dbReference type="PANTHER" id="PTHR12606">
    <property type="entry name" value="SENTRIN/SUMO-SPECIFIC PROTEASE"/>
    <property type="match status" value="1"/>
</dbReference>
<dbReference type="GO" id="GO:0016929">
    <property type="term" value="F:deSUMOylase activity"/>
    <property type="evidence" value="ECO:0007669"/>
    <property type="project" value="TreeGrafter"/>
</dbReference>
<dbReference type="EMBL" id="CAKOGP040001972">
    <property type="protein sequence ID" value="CAJ1958345.1"/>
    <property type="molecule type" value="Genomic_DNA"/>
</dbReference>
<dbReference type="InterPro" id="IPR003653">
    <property type="entry name" value="Peptidase_C48_C"/>
</dbReference>
<evidence type="ECO:0000256" key="5">
    <source>
        <dbReference type="SAM" id="MobiDB-lite"/>
    </source>
</evidence>
<feature type="domain" description="Ubiquitin-like protease family profile" evidence="6">
    <location>
        <begin position="1519"/>
        <end position="1727"/>
    </location>
</feature>
<protein>
    <recommendedName>
        <fullName evidence="6">Ubiquitin-like protease family profile domain-containing protein</fullName>
    </recommendedName>
</protein>
<feature type="compositionally biased region" description="Acidic residues" evidence="5">
    <location>
        <begin position="359"/>
        <end position="378"/>
    </location>
</feature>
<evidence type="ECO:0000313" key="8">
    <source>
        <dbReference type="Proteomes" id="UP001295423"/>
    </source>
</evidence>
<dbReference type="Gene3D" id="3.40.395.10">
    <property type="entry name" value="Adenoviral Proteinase, Chain A"/>
    <property type="match status" value="1"/>
</dbReference>
<evidence type="ECO:0000259" key="6">
    <source>
        <dbReference type="PROSITE" id="PS50600"/>
    </source>
</evidence>
<evidence type="ECO:0000256" key="2">
    <source>
        <dbReference type="ARBA" id="ARBA00022670"/>
    </source>
</evidence>
<organism evidence="7 8">
    <name type="scientific">Cylindrotheca closterium</name>
    <dbReference type="NCBI Taxonomy" id="2856"/>
    <lineage>
        <taxon>Eukaryota</taxon>
        <taxon>Sar</taxon>
        <taxon>Stramenopiles</taxon>
        <taxon>Ochrophyta</taxon>
        <taxon>Bacillariophyta</taxon>
        <taxon>Bacillariophyceae</taxon>
        <taxon>Bacillariophycidae</taxon>
        <taxon>Bacillariales</taxon>
        <taxon>Bacillariaceae</taxon>
        <taxon>Cylindrotheca</taxon>
    </lineage>
</organism>
<dbReference type="GO" id="GO:0006508">
    <property type="term" value="P:proteolysis"/>
    <property type="evidence" value="ECO:0007669"/>
    <property type="project" value="UniProtKB-KW"/>
</dbReference>
<evidence type="ECO:0000256" key="4">
    <source>
        <dbReference type="ARBA" id="ARBA00022807"/>
    </source>
</evidence>
<dbReference type="GO" id="GO:0016926">
    <property type="term" value="P:protein desumoylation"/>
    <property type="evidence" value="ECO:0007669"/>
    <property type="project" value="TreeGrafter"/>
</dbReference>
<comment type="caution">
    <text evidence="7">The sequence shown here is derived from an EMBL/GenBank/DDBJ whole genome shotgun (WGS) entry which is preliminary data.</text>
</comment>
<reference evidence="7" key="1">
    <citation type="submission" date="2023-08" db="EMBL/GenBank/DDBJ databases">
        <authorList>
            <person name="Audoor S."/>
            <person name="Bilcke G."/>
        </authorList>
    </citation>
    <scope>NUCLEOTIDE SEQUENCE</scope>
</reference>
<dbReference type="GO" id="GO:0005634">
    <property type="term" value="C:nucleus"/>
    <property type="evidence" value="ECO:0007669"/>
    <property type="project" value="TreeGrafter"/>
</dbReference>
<feature type="compositionally biased region" description="Acidic residues" evidence="5">
    <location>
        <begin position="393"/>
        <end position="421"/>
    </location>
</feature>
<dbReference type="Pfam" id="PF02902">
    <property type="entry name" value="Peptidase_C48"/>
    <property type="match status" value="1"/>
</dbReference>
<evidence type="ECO:0000256" key="3">
    <source>
        <dbReference type="ARBA" id="ARBA00022801"/>
    </source>
</evidence>
<feature type="region of interest" description="Disordered" evidence="5">
    <location>
        <begin position="352"/>
        <end position="445"/>
    </location>
</feature>
<dbReference type="InterPro" id="IPR038765">
    <property type="entry name" value="Papain-like_cys_pep_sf"/>
</dbReference>
<dbReference type="SUPFAM" id="SSF54001">
    <property type="entry name" value="Cysteine proteinases"/>
    <property type="match status" value="1"/>
</dbReference>
<sequence>HWRALTSDEITADSDGHKVKGEYDADSMAFVTAVVRDFRMFNSVEGIKFSPTHANRAPRNIRIAMPTSSRRNFTPCYADGSEPKKGSNTPTIDEFPGLNIAKVMFKGALTAHMSLHIISNGNVIGTSCPTALPRTWNFAFCEAIRNYRTTETFEAVEWGEESRKWQNGLAGKLYAFRLDGNNDVNVDASVYGKVSIFLLEMIFDVIKLIADGTWTASLIPEGVTSQAAKMIVHNSCLVVQAAGFKDCWPGMVATLDAATRRSMSLPPAPHLAMDRASWETYNKYLQNCFQITYKRARAFFFKKNVEDNFSDSAFCAIDIAVVFTCADLRYNLIPSGVAAGEIVRSAAKARKQNITMPAEDSDNEGEDVLDHSAEEEENGNNGRIPNTTLERDSESEDGNESESEPDPLFDQEIGANDEGDGNNERLPTASFDTTAEENGNLNGSSDDELLVESVVFDWLRAHGFRKWIRTRFPLHGTTGRIWSNFQQRPGVRLEVMITDDGRLIVLAYLSDRACPIVQIYEPSTRAGLQDKTEKDLRRQARQIPQMIARFVSEVEGIIAAAHSATKKKTNGRDLNMFELIRESFRVLDSWLERLKVHTMQTRYELTFATALANSDENEKISVPIADGETPVSCLSFVRRRDLYEGLKLHVDHHRYILVQGLCAMEKNPQLKELLPNPVWAAYMAAAEVLVLLLGAGAGSKWSILERSIQRAKSNEESAPNTPFHYDNNWWDVHPDFIQVVSTDEEWSTWACVTEGVDPSTCNIQMMDRRLRALRAVDDDDEGEEEPDEFLDWLQEKLPVHQIEGLKGLRNPTQYRKCVQMMYMEFIYAGDPTSTTANSMFQAVNWAAVGATPRAVVKLYERCANVIVALYRVELAERITAFWNSTHKRSLRGGFNMNDATKAIYRAKTKLQIIDCVLVHLDATWPSPIIFCPKPIGDAAEIYTYLTGYPSGSAFPTSVPTGQGWVSLGVPRALIALGRMCGMVKEVAEDVIRAFGGRNPFRDVSVFQHFLASELAKHGSLEDPAFIFKSRKSELRMEQSNCLLIAYNSSSEFTALTRPFVKKPETNPDDIQRDSFAGNFLTISHTRHFNLLNNLSRQLAEEHRGPFDQMYLTNGSPTHNSCWSCPHILLLQAYIIFFYRNQGMAYSHSQMIMPTDYSNVIGAIYTSPSKIKYVTKEIMKPGLFKSSLQLYQEPDTFEKLEVFAKTKWEVHGDLIRVAVKSLKSPKELMKVDTHQDALLASRPKSDTLSFHLKAIQVQMSDTRKADANRLSVATFIVSKFGIVSEEFLGLLESIRNDLRYHIDRYHKDPSPCNLDSCSEVVKRYGANKSHTYFKFDPAGCKPPPDHGGPRPIRTGHYREPIISTPEKRSLPSIQSQHDGVLGRDLGFHNTSLFHTPTNLKIPAVEIGNSNERPITYSDDKNEDHLGFHNKSLFHTPTNLRIQVVEIGNSNEQPITYLDDTNEDHPTQDGLNTSLDGYNQRQLPQGTKHPTATGFRESLSCHPGSMMVHRILSVPLSPDDLAIIKDKMESTDDPELKFKWLGLEGMDLASFWTLKPRIWLRGQVVDYYMKLLQIRNDTDYAGSGFCFLDSNFYTRLMNNGIRARRSPTYNRYNYELVESWVSGRFDAGVIFNHTKIIIPINQDDSHWICAVISLKEKNIQVYDSIRGKRAGPQIIQNLMRYLDDEHSSLHVTGLPNKEAWQSICTNADTPQQQNGYDCGVFTCLFADCVSLGVPMAFDQSDIDNNARQKLALAILNDRPILQPRAAQQQQPILSDQAISIPFVSPS</sequence>
<keyword evidence="4" id="KW-0788">Thiol protease</keyword>
<evidence type="ECO:0000256" key="1">
    <source>
        <dbReference type="ARBA" id="ARBA00005234"/>
    </source>
</evidence>
<dbReference type="PROSITE" id="PS50600">
    <property type="entry name" value="ULP_PROTEASE"/>
    <property type="match status" value="1"/>
</dbReference>
<keyword evidence="2" id="KW-0645">Protease</keyword>
<evidence type="ECO:0000313" key="7">
    <source>
        <dbReference type="EMBL" id="CAJ1958345.1"/>
    </source>
</evidence>
<dbReference type="PANTHER" id="PTHR12606:SF1">
    <property type="entry name" value="UBIQUITIN-LIKE-SPECIFIC PROTEASE 1A"/>
    <property type="match status" value="1"/>
</dbReference>
<feature type="compositionally biased region" description="Polar residues" evidence="5">
    <location>
        <begin position="379"/>
        <end position="388"/>
    </location>
</feature>